<dbReference type="Proteomes" id="UP001161247">
    <property type="component" value="Chromosome 8"/>
</dbReference>
<keyword evidence="1" id="KW-0812">Transmembrane</keyword>
<dbReference type="EMBL" id="OX459125">
    <property type="protein sequence ID" value="CAI9116471.1"/>
    <property type="molecule type" value="Genomic_DNA"/>
</dbReference>
<keyword evidence="1" id="KW-1133">Transmembrane helix</keyword>
<keyword evidence="1" id="KW-0472">Membrane</keyword>
<sequence>MTGIKTPVAKIPSSTYGVCLLASILINIFLIAYFLQKGRWNSELKSWSEVAAAEAEAVASIKCSGHGRAYVDGLRIDGKPVCECSSCYQGPDCSKINPDCPADAERFHFKSKS</sequence>
<dbReference type="AlphaFoldDB" id="A0AAV1EA25"/>
<dbReference type="Gene3D" id="2.10.25.30">
    <property type="entry name" value="EGF-like, alliinase"/>
    <property type="match status" value="1"/>
</dbReference>
<dbReference type="Pfam" id="PF04863">
    <property type="entry name" value="EGF_alliinase"/>
    <property type="match status" value="1"/>
</dbReference>
<evidence type="ECO:0000313" key="3">
    <source>
        <dbReference type="EMBL" id="CAI9116471.1"/>
    </source>
</evidence>
<dbReference type="InterPro" id="IPR006947">
    <property type="entry name" value="EGF_alliinase"/>
</dbReference>
<keyword evidence="4" id="KW-1185">Reference proteome</keyword>
<proteinExistence type="predicted"/>
<dbReference type="InterPro" id="IPR037029">
    <property type="entry name" value="Alliinase_N_sf"/>
</dbReference>
<evidence type="ECO:0000259" key="2">
    <source>
        <dbReference type="Pfam" id="PF04863"/>
    </source>
</evidence>
<organism evidence="3 4">
    <name type="scientific">Oldenlandia corymbosa var. corymbosa</name>
    <dbReference type="NCBI Taxonomy" id="529605"/>
    <lineage>
        <taxon>Eukaryota</taxon>
        <taxon>Viridiplantae</taxon>
        <taxon>Streptophyta</taxon>
        <taxon>Embryophyta</taxon>
        <taxon>Tracheophyta</taxon>
        <taxon>Spermatophyta</taxon>
        <taxon>Magnoliopsida</taxon>
        <taxon>eudicotyledons</taxon>
        <taxon>Gunneridae</taxon>
        <taxon>Pentapetalae</taxon>
        <taxon>asterids</taxon>
        <taxon>lamiids</taxon>
        <taxon>Gentianales</taxon>
        <taxon>Rubiaceae</taxon>
        <taxon>Rubioideae</taxon>
        <taxon>Spermacoceae</taxon>
        <taxon>Hedyotis-Oldenlandia complex</taxon>
        <taxon>Oldenlandia</taxon>
    </lineage>
</organism>
<reference evidence="3" key="1">
    <citation type="submission" date="2023-03" db="EMBL/GenBank/DDBJ databases">
        <authorList>
            <person name="Julca I."/>
        </authorList>
    </citation>
    <scope>NUCLEOTIDE SEQUENCE</scope>
</reference>
<protein>
    <submittedName>
        <fullName evidence="3">OLC1v1017624C1</fullName>
    </submittedName>
</protein>
<accession>A0AAV1EA25</accession>
<dbReference type="GO" id="GO:0016846">
    <property type="term" value="F:carbon-sulfur lyase activity"/>
    <property type="evidence" value="ECO:0007669"/>
    <property type="project" value="InterPro"/>
</dbReference>
<evidence type="ECO:0000256" key="1">
    <source>
        <dbReference type="SAM" id="Phobius"/>
    </source>
</evidence>
<name>A0AAV1EA25_OLDCO</name>
<feature type="domain" description="Alliinase EGF-like" evidence="2">
    <location>
        <begin position="46"/>
        <end position="100"/>
    </location>
</feature>
<feature type="transmembrane region" description="Helical" evidence="1">
    <location>
        <begin position="15"/>
        <end position="35"/>
    </location>
</feature>
<evidence type="ECO:0000313" key="4">
    <source>
        <dbReference type="Proteomes" id="UP001161247"/>
    </source>
</evidence>
<gene>
    <name evidence="3" type="ORF">OLC1_LOCUS22756</name>
</gene>